<evidence type="ECO:0000256" key="1">
    <source>
        <dbReference type="SAM" id="SignalP"/>
    </source>
</evidence>
<keyword evidence="1" id="KW-0732">Signal</keyword>
<name>A0A0N4ZDI9_PARTI</name>
<evidence type="ECO:0000313" key="2">
    <source>
        <dbReference type="Proteomes" id="UP000038045"/>
    </source>
</evidence>
<evidence type="ECO:0000313" key="3">
    <source>
        <dbReference type="WBParaSite" id="PTRK_0000565200.1"/>
    </source>
</evidence>
<dbReference type="WBParaSite" id="PTRK_0000565200.1">
    <property type="protein sequence ID" value="PTRK_0000565200.1"/>
    <property type="gene ID" value="PTRK_0000565200"/>
</dbReference>
<reference evidence="3" key="1">
    <citation type="submission" date="2017-02" db="UniProtKB">
        <authorList>
            <consortium name="WormBaseParasite"/>
        </authorList>
    </citation>
    <scope>IDENTIFICATION</scope>
</reference>
<accession>A0A0N4ZDI9</accession>
<feature type="signal peptide" evidence="1">
    <location>
        <begin position="1"/>
        <end position="20"/>
    </location>
</feature>
<feature type="chain" id="PRO_5005891539" evidence="1">
    <location>
        <begin position="21"/>
        <end position="74"/>
    </location>
</feature>
<protein>
    <submittedName>
        <fullName evidence="3">TIL domain-containing protein</fullName>
    </submittedName>
</protein>
<keyword evidence="2" id="KW-1185">Reference proteome</keyword>
<organism evidence="2 3">
    <name type="scientific">Parastrongyloides trichosuri</name>
    <name type="common">Possum-specific nematode worm</name>
    <dbReference type="NCBI Taxonomy" id="131310"/>
    <lineage>
        <taxon>Eukaryota</taxon>
        <taxon>Metazoa</taxon>
        <taxon>Ecdysozoa</taxon>
        <taxon>Nematoda</taxon>
        <taxon>Chromadorea</taxon>
        <taxon>Rhabditida</taxon>
        <taxon>Tylenchina</taxon>
        <taxon>Panagrolaimomorpha</taxon>
        <taxon>Strongyloidoidea</taxon>
        <taxon>Strongyloididae</taxon>
        <taxon>Parastrongyloides</taxon>
    </lineage>
</organism>
<dbReference type="Proteomes" id="UP000038045">
    <property type="component" value="Unplaced"/>
</dbReference>
<sequence>MKLISVGLLVIIFVSTTVLSQLPGQNEGADCKEDKECWCYTKKDQCPGPVSRCLDGKCKCYPDQCMPRIFPRGG</sequence>
<dbReference type="AlphaFoldDB" id="A0A0N4ZDI9"/>
<proteinExistence type="predicted"/>